<evidence type="ECO:0000256" key="5">
    <source>
        <dbReference type="ARBA" id="ARBA00022927"/>
    </source>
</evidence>
<comment type="subunit">
    <text evidence="9">The Tat system comprises two distinct complexes: a TatABC complex, containing multiple copies of TatA, TatB and TatC subunits, and a separate TatA complex, containing only TatA subunits. Substrates initially bind to the TatABC complex, which probably triggers association of the separate TatA complex to form the active translocon.</text>
</comment>
<evidence type="ECO:0000256" key="6">
    <source>
        <dbReference type="ARBA" id="ARBA00022989"/>
    </source>
</evidence>
<evidence type="ECO:0000256" key="7">
    <source>
        <dbReference type="ARBA" id="ARBA00023010"/>
    </source>
</evidence>
<comment type="similarity">
    <text evidence="9">Belongs to the TatA/E family.</text>
</comment>
<dbReference type="InterPro" id="IPR006312">
    <property type="entry name" value="TatA/E"/>
</dbReference>
<keyword evidence="6 9" id="KW-1133">Transmembrane helix</keyword>
<evidence type="ECO:0000256" key="2">
    <source>
        <dbReference type="ARBA" id="ARBA00022448"/>
    </source>
</evidence>
<evidence type="ECO:0000256" key="3">
    <source>
        <dbReference type="ARBA" id="ARBA00022475"/>
    </source>
</evidence>
<name>A0A0F4EQL5_9MYCO</name>
<proteinExistence type="inferred from homology"/>
<keyword evidence="3 9" id="KW-1003">Cell membrane</keyword>
<accession>A0A0F4EQL5</accession>
<dbReference type="HAMAP" id="MF_00236">
    <property type="entry name" value="TatA_E"/>
    <property type="match status" value="1"/>
</dbReference>
<dbReference type="NCBIfam" id="NF001854">
    <property type="entry name" value="PRK00575.1"/>
    <property type="match status" value="1"/>
</dbReference>
<feature type="region of interest" description="Disordered" evidence="10">
    <location>
        <begin position="96"/>
        <end position="128"/>
    </location>
</feature>
<evidence type="ECO:0000313" key="11">
    <source>
        <dbReference type="EMBL" id="KJX75188.1"/>
    </source>
</evidence>
<dbReference type="Gene3D" id="1.20.5.3310">
    <property type="match status" value="1"/>
</dbReference>
<evidence type="ECO:0000313" key="12">
    <source>
        <dbReference type="Proteomes" id="UP000053699"/>
    </source>
</evidence>
<dbReference type="GO" id="GO:0033281">
    <property type="term" value="C:TAT protein transport complex"/>
    <property type="evidence" value="ECO:0007669"/>
    <property type="project" value="UniProtKB-UniRule"/>
</dbReference>
<dbReference type="Proteomes" id="UP000053699">
    <property type="component" value="Unassembled WGS sequence"/>
</dbReference>
<comment type="function">
    <text evidence="9">Part of the twin-arginine translocation (Tat) system that transports large folded proteins containing a characteristic twin-arginine motif in their signal peptide across membranes. TatA could form the protein-conducting channel of the Tat system.</text>
</comment>
<keyword evidence="5 9" id="KW-0653">Protein transport</keyword>
<protein>
    <recommendedName>
        <fullName evidence="9">Sec-independent protein translocase protein TatA</fullName>
    </recommendedName>
</protein>
<reference evidence="11 12" key="1">
    <citation type="journal article" date="2015" name="Proc. Natl. Acad. Sci. U.S.A.">
        <title>Insight into the evolution and origin of leprosy bacilli from the genome sequence of Mycobacterium lepromatosis.</title>
        <authorList>
            <person name="Singh P."/>
            <person name="Benjak A."/>
            <person name="Schuenemann V.J."/>
            <person name="Herbig A."/>
            <person name="Avanzi C."/>
            <person name="Busso P."/>
            <person name="Nieselt K."/>
            <person name="Krause J."/>
            <person name="Vera-Cabrera L."/>
            <person name="Cole S.T."/>
        </authorList>
    </citation>
    <scope>NUCLEOTIDE SEQUENCE [LARGE SCALE GENOMIC DNA]</scope>
    <source>
        <strain evidence="11 12">Mx1-22A</strain>
    </source>
</reference>
<dbReference type="EMBL" id="JRPY01000054">
    <property type="protein sequence ID" value="KJX75188.1"/>
    <property type="molecule type" value="Genomic_DNA"/>
</dbReference>
<dbReference type="PANTHER" id="PTHR42982">
    <property type="entry name" value="SEC-INDEPENDENT PROTEIN TRANSLOCASE PROTEIN TATA"/>
    <property type="match status" value="1"/>
</dbReference>
<keyword evidence="12" id="KW-1185">Reference proteome</keyword>
<keyword evidence="2 9" id="KW-0813">Transport</keyword>
<dbReference type="GO" id="GO:0043953">
    <property type="term" value="P:protein transport by the Tat complex"/>
    <property type="evidence" value="ECO:0007669"/>
    <property type="project" value="UniProtKB-UniRule"/>
</dbReference>
<organism evidence="11 12">
    <name type="scientific">Mycobacterium lepromatosis</name>
    <dbReference type="NCBI Taxonomy" id="480418"/>
    <lineage>
        <taxon>Bacteria</taxon>
        <taxon>Bacillati</taxon>
        <taxon>Actinomycetota</taxon>
        <taxon>Actinomycetes</taxon>
        <taxon>Mycobacteriales</taxon>
        <taxon>Mycobacteriaceae</taxon>
        <taxon>Mycobacterium</taxon>
    </lineage>
</organism>
<gene>
    <name evidence="9 11" type="primary">tatA</name>
    <name evidence="11" type="ORF">MLPM_1331</name>
</gene>
<keyword evidence="4 9" id="KW-0812">Transmembrane</keyword>
<dbReference type="GO" id="GO:0008320">
    <property type="term" value="F:protein transmembrane transporter activity"/>
    <property type="evidence" value="ECO:0007669"/>
    <property type="project" value="UniProtKB-UniRule"/>
</dbReference>
<keyword evidence="8 9" id="KW-0472">Membrane</keyword>
<sequence length="128" mass="13875">MLRSLLCSSTRLRFRRDAVVRTLGGGAAAVASAGCLEVNKVGSLSPWHWTILAVVVVLLFGAKKLPDAARSLGKSMRIFKSELREMQTENQVEASALDKPMLTPTAAQSQRVDPPWSTEQGHTEARSA</sequence>
<dbReference type="Pfam" id="PF02416">
    <property type="entry name" value="TatA_B_E"/>
    <property type="match status" value="1"/>
</dbReference>
<keyword evidence="7 9" id="KW-0811">Translocation</keyword>
<dbReference type="InterPro" id="IPR003369">
    <property type="entry name" value="TatA/B/E"/>
</dbReference>
<dbReference type="NCBIfam" id="TIGR01411">
    <property type="entry name" value="tatAE"/>
    <property type="match status" value="1"/>
</dbReference>
<dbReference type="STRING" id="480418.GCA_000975265_01446"/>
<comment type="caution">
    <text evidence="11">The sequence shown here is derived from an EMBL/GenBank/DDBJ whole genome shotgun (WGS) entry which is preliminary data.</text>
</comment>
<comment type="subcellular location">
    <subcellularLocation>
        <location evidence="1 9">Cell membrane</location>
        <topology evidence="1 9">Single-pass membrane protein</topology>
    </subcellularLocation>
</comment>
<evidence type="ECO:0000256" key="1">
    <source>
        <dbReference type="ARBA" id="ARBA00004162"/>
    </source>
</evidence>
<evidence type="ECO:0000256" key="9">
    <source>
        <dbReference type="HAMAP-Rule" id="MF_00236"/>
    </source>
</evidence>
<evidence type="ECO:0000256" key="4">
    <source>
        <dbReference type="ARBA" id="ARBA00022692"/>
    </source>
</evidence>
<dbReference type="PROSITE" id="PS51257">
    <property type="entry name" value="PROKAR_LIPOPROTEIN"/>
    <property type="match status" value="1"/>
</dbReference>
<dbReference type="PANTHER" id="PTHR42982:SF8">
    <property type="entry name" value="SEC-INDEPENDENT PROTEIN TRANSLOCASE PROTEIN TATA"/>
    <property type="match status" value="1"/>
</dbReference>
<evidence type="ECO:0000256" key="8">
    <source>
        <dbReference type="ARBA" id="ARBA00023136"/>
    </source>
</evidence>
<dbReference type="PATRIC" id="fig|480418.6.peg.2632"/>
<dbReference type="AlphaFoldDB" id="A0A0F4EQL5"/>
<evidence type="ECO:0000256" key="10">
    <source>
        <dbReference type="SAM" id="MobiDB-lite"/>
    </source>
</evidence>